<comment type="caution">
    <text evidence="9">The sequence shown here is derived from an EMBL/GenBank/DDBJ whole genome shotgun (WGS) entry which is preliminary data.</text>
</comment>
<evidence type="ECO:0000313" key="9">
    <source>
        <dbReference type="EMBL" id="MCF8590399.1"/>
    </source>
</evidence>
<dbReference type="Pfam" id="PF07690">
    <property type="entry name" value="MFS_1"/>
    <property type="match status" value="1"/>
</dbReference>
<feature type="transmembrane region" description="Helical" evidence="7">
    <location>
        <begin position="356"/>
        <end position="381"/>
    </location>
</feature>
<keyword evidence="3" id="KW-1003">Cell membrane</keyword>
<dbReference type="Gene3D" id="1.20.1250.20">
    <property type="entry name" value="MFS general substrate transporter like domains"/>
    <property type="match status" value="1"/>
</dbReference>
<feature type="transmembrane region" description="Helical" evidence="7">
    <location>
        <begin position="5"/>
        <end position="29"/>
    </location>
</feature>
<feature type="domain" description="Major facilitator superfamily (MFS) profile" evidence="8">
    <location>
        <begin position="7"/>
        <end position="497"/>
    </location>
</feature>
<proteinExistence type="predicted"/>
<feature type="transmembrane region" description="Helical" evidence="7">
    <location>
        <begin position="393"/>
        <end position="415"/>
    </location>
</feature>
<feature type="transmembrane region" description="Helical" evidence="7">
    <location>
        <begin position="130"/>
        <end position="149"/>
    </location>
</feature>
<sequence length="502" mass="52367">MDRKWLTLVVVCISTFMLLLDVTIVTVALPDIERDLGASFTQLQWITDAYALTLASLLLTAGSLADRFGRRLVFAIGLTIFTAGSALCGAATSAEMLVGSRAAQGVGGAMLFATSLAILAANFSGRDRGIAFGVWGAVTGIATALGPILGGALTTGISWRGIFYVNLPFGVLALAMTFFFMRESKAPHARRIDWAGMITFTVGLFALVFGFTEAGEHSWTDTKVLWCFGIAAVLLIAFGIIEWRIREPMFDLSLFRVPTFVGGSIAAFCMNGSAFAMMMYLVLYLQNQLGLTALQAGLRLLVFSGATMVVATIAGRLTEKIPTRWMIGPGLILVGAGLMLMAGLDADSSWTHLIPGFLVAGVGAGLVNPPLASTAVGVVTVDKSGMASGINNTFRQVGIAVGIAVYGTLFSSAIVDGLRSRLEGPAADVVDPAAVAGAVNAGQQSTVIDHLPAAYRGEIGDAVGSSFADSLNDLFLISGAVAVVGGIAAMALIRRKDFVAIS</sequence>
<evidence type="ECO:0000256" key="7">
    <source>
        <dbReference type="SAM" id="Phobius"/>
    </source>
</evidence>
<feature type="transmembrane region" description="Helical" evidence="7">
    <location>
        <begin position="474"/>
        <end position="493"/>
    </location>
</feature>
<reference evidence="9 10" key="1">
    <citation type="submission" date="2022-01" db="EMBL/GenBank/DDBJ databases">
        <authorList>
            <person name="Huang Y."/>
        </authorList>
    </citation>
    <scope>NUCLEOTIDE SEQUENCE [LARGE SCALE GENOMIC DNA]</scope>
    <source>
        <strain evidence="9 10">HY366</strain>
    </source>
</reference>
<dbReference type="InterPro" id="IPR036259">
    <property type="entry name" value="MFS_trans_sf"/>
</dbReference>
<evidence type="ECO:0000256" key="2">
    <source>
        <dbReference type="ARBA" id="ARBA00022448"/>
    </source>
</evidence>
<dbReference type="InterPro" id="IPR004638">
    <property type="entry name" value="EmrB-like"/>
</dbReference>
<feature type="transmembrane region" description="Helical" evidence="7">
    <location>
        <begin position="296"/>
        <end position="314"/>
    </location>
</feature>
<dbReference type="CDD" id="cd17321">
    <property type="entry name" value="MFS_MMR_MDR_like"/>
    <property type="match status" value="1"/>
</dbReference>
<feature type="transmembrane region" description="Helical" evidence="7">
    <location>
        <begin position="72"/>
        <end position="94"/>
    </location>
</feature>
<dbReference type="EMBL" id="JAKKOR010000013">
    <property type="protein sequence ID" value="MCF8590399.1"/>
    <property type="molecule type" value="Genomic_DNA"/>
</dbReference>
<name>A0ABS9IXW3_9ACTN</name>
<dbReference type="PANTHER" id="PTHR42718">
    <property type="entry name" value="MAJOR FACILITATOR SUPERFAMILY MULTIDRUG TRANSPORTER MFSC"/>
    <property type="match status" value="1"/>
</dbReference>
<dbReference type="InterPro" id="IPR020846">
    <property type="entry name" value="MFS_dom"/>
</dbReference>
<keyword evidence="4 7" id="KW-0812">Transmembrane</keyword>
<organism evidence="9 10">
    <name type="scientific">Gordonia liuliyuniae</name>
    <dbReference type="NCBI Taxonomy" id="2911517"/>
    <lineage>
        <taxon>Bacteria</taxon>
        <taxon>Bacillati</taxon>
        <taxon>Actinomycetota</taxon>
        <taxon>Actinomycetes</taxon>
        <taxon>Mycobacteriales</taxon>
        <taxon>Gordoniaceae</taxon>
        <taxon>Gordonia</taxon>
    </lineage>
</organism>
<accession>A0ABS9IXW3</accession>
<comment type="subcellular location">
    <subcellularLocation>
        <location evidence="1">Cell membrane</location>
        <topology evidence="1">Multi-pass membrane protein</topology>
    </subcellularLocation>
</comment>
<evidence type="ECO:0000256" key="1">
    <source>
        <dbReference type="ARBA" id="ARBA00004651"/>
    </source>
</evidence>
<feature type="transmembrane region" description="Helical" evidence="7">
    <location>
        <begin position="257"/>
        <end position="284"/>
    </location>
</feature>
<dbReference type="PANTHER" id="PTHR42718:SF49">
    <property type="entry name" value="EXPORT PROTEIN"/>
    <property type="match status" value="1"/>
</dbReference>
<dbReference type="RefSeq" id="WP_236999587.1">
    <property type="nucleotide sequence ID" value="NZ_JAKKOR010000013.1"/>
</dbReference>
<feature type="transmembrane region" description="Helical" evidence="7">
    <location>
        <begin position="326"/>
        <end position="344"/>
    </location>
</feature>
<dbReference type="PRINTS" id="PR01036">
    <property type="entry name" value="TCRTETB"/>
</dbReference>
<dbReference type="SUPFAM" id="SSF103473">
    <property type="entry name" value="MFS general substrate transporter"/>
    <property type="match status" value="1"/>
</dbReference>
<feature type="transmembrane region" description="Helical" evidence="7">
    <location>
        <begin position="106"/>
        <end position="123"/>
    </location>
</feature>
<keyword evidence="6 7" id="KW-0472">Membrane</keyword>
<evidence type="ECO:0000259" key="8">
    <source>
        <dbReference type="PROSITE" id="PS50850"/>
    </source>
</evidence>
<keyword evidence="10" id="KW-1185">Reference proteome</keyword>
<protein>
    <submittedName>
        <fullName evidence="9">MFS transporter</fullName>
    </submittedName>
</protein>
<feature type="transmembrane region" description="Helical" evidence="7">
    <location>
        <begin position="192"/>
        <end position="211"/>
    </location>
</feature>
<dbReference type="Gene3D" id="1.20.1720.10">
    <property type="entry name" value="Multidrug resistance protein D"/>
    <property type="match status" value="1"/>
</dbReference>
<evidence type="ECO:0000256" key="4">
    <source>
        <dbReference type="ARBA" id="ARBA00022692"/>
    </source>
</evidence>
<evidence type="ECO:0000256" key="3">
    <source>
        <dbReference type="ARBA" id="ARBA00022475"/>
    </source>
</evidence>
<evidence type="ECO:0000256" key="5">
    <source>
        <dbReference type="ARBA" id="ARBA00022989"/>
    </source>
</evidence>
<dbReference type="PROSITE" id="PS50850">
    <property type="entry name" value="MFS"/>
    <property type="match status" value="1"/>
</dbReference>
<dbReference type="Proteomes" id="UP001200110">
    <property type="component" value="Unassembled WGS sequence"/>
</dbReference>
<evidence type="ECO:0000256" key="6">
    <source>
        <dbReference type="ARBA" id="ARBA00023136"/>
    </source>
</evidence>
<evidence type="ECO:0000313" key="10">
    <source>
        <dbReference type="Proteomes" id="UP001200110"/>
    </source>
</evidence>
<keyword evidence="5 7" id="KW-1133">Transmembrane helix</keyword>
<gene>
    <name evidence="9" type="ORF">L5G33_18235</name>
</gene>
<dbReference type="InterPro" id="IPR011701">
    <property type="entry name" value="MFS"/>
</dbReference>
<keyword evidence="2" id="KW-0813">Transport</keyword>
<dbReference type="NCBIfam" id="TIGR00711">
    <property type="entry name" value="efflux_EmrB"/>
    <property type="match status" value="1"/>
</dbReference>
<feature type="transmembrane region" description="Helical" evidence="7">
    <location>
        <begin position="161"/>
        <end position="180"/>
    </location>
</feature>
<feature type="transmembrane region" description="Helical" evidence="7">
    <location>
        <begin position="223"/>
        <end position="245"/>
    </location>
</feature>
<feature type="transmembrane region" description="Helical" evidence="7">
    <location>
        <begin position="49"/>
        <end position="65"/>
    </location>
</feature>